<proteinExistence type="predicted"/>
<evidence type="ECO:0000256" key="1">
    <source>
        <dbReference type="SAM" id="MobiDB-lite"/>
    </source>
</evidence>
<feature type="region of interest" description="Disordered" evidence="1">
    <location>
        <begin position="162"/>
        <end position="192"/>
    </location>
</feature>
<name>A0ABR2T6K1_9ROSI</name>
<dbReference type="Proteomes" id="UP001396334">
    <property type="component" value="Unassembled WGS sequence"/>
</dbReference>
<sequence>MTAVEGGGYGGVERAEARATLDIENVGPGGRPPDGVPVEMDHEGSQVVALVQGKNCPTNVQGSENGVGVRTGDFHNGMLNQLDEEMRPKQVVQQDSDVVVPIEVGDGRPGESLSYASITASTPIVANRKIPDWKEDFDNVVILEADYIIDRSESCGLMQPALPSSNLAGDGVDNSEEARTLESSENEPFGPWMQVSSQRHKHVSMVSGMESSRNRGRQSSVPSGSRFVSLAEDTSMLYIPGTGGLDAHVGAVMSEDGRQSVPTVGQTSMSNIGGSLVSKNAAYKASNPEKRSKSPKSGLGPTRVVSVVHEKEHVVSTQRKTFGNEHHKAVTIVEQPIKSNGATGGKIIKERGAVVRNRTDGVCLERPGVRFRKANSSSTTTQPTFYEWMQEFAKELEGGGMVVGGTSGASGEPIATVPNTRQISKPGDSVDVNAKAGSRAGNGGSIKSPRAMEQ</sequence>
<dbReference type="EMBL" id="JBBPBN010000008">
    <property type="protein sequence ID" value="KAK9032844.1"/>
    <property type="molecule type" value="Genomic_DNA"/>
</dbReference>
<organism evidence="2 3">
    <name type="scientific">Hibiscus sabdariffa</name>
    <name type="common">roselle</name>
    <dbReference type="NCBI Taxonomy" id="183260"/>
    <lineage>
        <taxon>Eukaryota</taxon>
        <taxon>Viridiplantae</taxon>
        <taxon>Streptophyta</taxon>
        <taxon>Embryophyta</taxon>
        <taxon>Tracheophyta</taxon>
        <taxon>Spermatophyta</taxon>
        <taxon>Magnoliopsida</taxon>
        <taxon>eudicotyledons</taxon>
        <taxon>Gunneridae</taxon>
        <taxon>Pentapetalae</taxon>
        <taxon>rosids</taxon>
        <taxon>malvids</taxon>
        <taxon>Malvales</taxon>
        <taxon>Malvaceae</taxon>
        <taxon>Malvoideae</taxon>
        <taxon>Hibiscus</taxon>
    </lineage>
</organism>
<gene>
    <name evidence="2" type="ORF">V6N11_017886</name>
</gene>
<feature type="region of interest" description="Disordered" evidence="1">
    <location>
        <begin position="407"/>
        <end position="454"/>
    </location>
</feature>
<protein>
    <submittedName>
        <fullName evidence="2">Uncharacterized protein</fullName>
    </submittedName>
</protein>
<evidence type="ECO:0000313" key="3">
    <source>
        <dbReference type="Proteomes" id="UP001396334"/>
    </source>
</evidence>
<reference evidence="2 3" key="1">
    <citation type="journal article" date="2024" name="G3 (Bethesda)">
        <title>Genome assembly of Hibiscus sabdariffa L. provides insights into metabolisms of medicinal natural products.</title>
        <authorList>
            <person name="Kim T."/>
        </authorList>
    </citation>
    <scope>NUCLEOTIDE SEQUENCE [LARGE SCALE GENOMIC DNA]</scope>
    <source>
        <strain evidence="2">TK-2024</strain>
        <tissue evidence="2">Old leaves</tissue>
    </source>
</reference>
<comment type="caution">
    <text evidence="2">The sequence shown here is derived from an EMBL/GenBank/DDBJ whole genome shotgun (WGS) entry which is preliminary data.</text>
</comment>
<evidence type="ECO:0000313" key="2">
    <source>
        <dbReference type="EMBL" id="KAK9032844.1"/>
    </source>
</evidence>
<accession>A0ABR2T6K1</accession>
<keyword evidence="3" id="KW-1185">Reference proteome</keyword>